<evidence type="ECO:0000256" key="6">
    <source>
        <dbReference type="ARBA" id="ARBA00022660"/>
    </source>
</evidence>
<keyword evidence="5 15" id="KW-0813">Transport</keyword>
<evidence type="ECO:0000256" key="11">
    <source>
        <dbReference type="ARBA" id="ARBA00023027"/>
    </source>
</evidence>
<keyword evidence="7 15" id="KW-0812">Transmembrane</keyword>
<feature type="transmembrane region" description="Helical" evidence="15">
    <location>
        <begin position="83"/>
        <end position="101"/>
    </location>
</feature>
<dbReference type="EMBL" id="AM493667">
    <property type="protein sequence ID" value="CAM35441.1"/>
    <property type="molecule type" value="Genomic_DNA"/>
</dbReference>
<dbReference type="AlphaFoldDB" id="B9ZSK4"/>
<accession>B9ZSK4</accession>
<evidence type="ECO:0000256" key="15">
    <source>
        <dbReference type="RuleBase" id="RU004430"/>
    </source>
</evidence>
<comment type="catalytic activity">
    <reaction evidence="14 15">
        <text>a ubiquinone + NADH + 5 H(+)(in) = a ubiquinol + NAD(+) + 4 H(+)(out)</text>
        <dbReference type="Rhea" id="RHEA:29091"/>
        <dbReference type="Rhea" id="RHEA-COMP:9565"/>
        <dbReference type="Rhea" id="RHEA-COMP:9566"/>
        <dbReference type="ChEBI" id="CHEBI:15378"/>
        <dbReference type="ChEBI" id="CHEBI:16389"/>
        <dbReference type="ChEBI" id="CHEBI:17976"/>
        <dbReference type="ChEBI" id="CHEBI:57540"/>
        <dbReference type="ChEBI" id="CHEBI:57945"/>
        <dbReference type="EC" id="7.1.1.2"/>
    </reaction>
</comment>
<dbReference type="InterPro" id="IPR001457">
    <property type="entry name" value="NADH_UbQ/plastoQ_OxRdtase_su6"/>
</dbReference>
<dbReference type="GO" id="GO:0008137">
    <property type="term" value="F:NADH dehydrogenase (ubiquinone) activity"/>
    <property type="evidence" value="ECO:0007669"/>
    <property type="project" value="UniProtKB-UniRule"/>
</dbReference>
<keyword evidence="11 15" id="KW-0520">NAD</keyword>
<dbReference type="Pfam" id="PF00499">
    <property type="entry name" value="Oxidored_q3"/>
    <property type="match status" value="1"/>
</dbReference>
<comment type="function">
    <text evidence="15">Core subunit of the mitochondrial membrane respiratory chain NADH dehydrogenase (Complex I) which catalyzes electron transfer from NADH through the respiratory chain, using ubiquinone as an electron acceptor. Essential for the catalytic activity and assembly of complex I.</text>
</comment>
<evidence type="ECO:0000256" key="14">
    <source>
        <dbReference type="ARBA" id="ARBA00049551"/>
    </source>
</evidence>
<dbReference type="PANTHER" id="PTHR11435:SF1">
    <property type="entry name" value="NADH-UBIQUINONE OXIDOREDUCTASE CHAIN 6"/>
    <property type="match status" value="1"/>
</dbReference>
<evidence type="ECO:0000256" key="2">
    <source>
        <dbReference type="ARBA" id="ARBA00005698"/>
    </source>
</evidence>
<gene>
    <name evidence="16" type="primary">nad6</name>
</gene>
<evidence type="ECO:0000256" key="8">
    <source>
        <dbReference type="ARBA" id="ARBA00022967"/>
    </source>
</evidence>
<evidence type="ECO:0000256" key="10">
    <source>
        <dbReference type="ARBA" id="ARBA00022989"/>
    </source>
</evidence>
<name>B9ZSK4_HYDGN</name>
<feature type="transmembrane region" description="Helical" evidence="15">
    <location>
        <begin position="141"/>
        <end position="163"/>
    </location>
</feature>
<evidence type="ECO:0000256" key="9">
    <source>
        <dbReference type="ARBA" id="ARBA00022982"/>
    </source>
</evidence>
<reference evidence="16" key="1">
    <citation type="submission" date="2007-02" db="EMBL/GenBank/DDBJ databases">
        <title>Coleopteran suborder relationships using mitochondrial protein coding sequences.</title>
        <authorList>
            <person name="Pons J."/>
            <person name="Balke M."/>
            <person name="Ribera I."/>
        </authorList>
    </citation>
    <scope>NUCLEOTIDE SEQUENCE</scope>
</reference>
<dbReference type="EC" id="7.1.1.2" evidence="3 15"/>
<keyword evidence="8 15" id="KW-1278">Translocase</keyword>
<comment type="subcellular location">
    <subcellularLocation>
        <location evidence="1 15">Mitochondrion membrane</location>
        <topology evidence="1 15">Multi-pass membrane protein</topology>
    </subcellularLocation>
</comment>
<evidence type="ECO:0000256" key="12">
    <source>
        <dbReference type="ARBA" id="ARBA00023128"/>
    </source>
</evidence>
<evidence type="ECO:0000256" key="13">
    <source>
        <dbReference type="ARBA" id="ARBA00023136"/>
    </source>
</evidence>
<dbReference type="PANTHER" id="PTHR11435">
    <property type="entry name" value="NADH UBIQUINONE OXIDOREDUCTASE SUBUNIT ND6"/>
    <property type="match status" value="1"/>
</dbReference>
<keyword evidence="10 15" id="KW-1133">Transmembrane helix</keyword>
<keyword evidence="9 15" id="KW-0249">Electron transport</keyword>
<feature type="transmembrane region" description="Helical" evidence="15">
    <location>
        <begin position="51"/>
        <end position="71"/>
    </location>
</feature>
<evidence type="ECO:0000256" key="7">
    <source>
        <dbReference type="ARBA" id="ARBA00022692"/>
    </source>
</evidence>
<keyword evidence="12 15" id="KW-0496">Mitochondrion</keyword>
<dbReference type="InterPro" id="IPR050269">
    <property type="entry name" value="ComplexI_Subunit6"/>
</dbReference>
<proteinExistence type="inferred from homology"/>
<protein>
    <recommendedName>
        <fullName evidence="4 15">NADH-ubiquinone oxidoreductase chain 6</fullName>
        <ecNumber evidence="3 15">7.1.1.2</ecNumber>
    </recommendedName>
</protein>
<evidence type="ECO:0000256" key="3">
    <source>
        <dbReference type="ARBA" id="ARBA00012944"/>
    </source>
</evidence>
<keyword evidence="13 15" id="KW-0472">Membrane</keyword>
<evidence type="ECO:0000256" key="1">
    <source>
        <dbReference type="ARBA" id="ARBA00004225"/>
    </source>
</evidence>
<evidence type="ECO:0000256" key="4">
    <source>
        <dbReference type="ARBA" id="ARBA00021095"/>
    </source>
</evidence>
<evidence type="ECO:0000256" key="5">
    <source>
        <dbReference type="ARBA" id="ARBA00022448"/>
    </source>
</evidence>
<keyword evidence="6 15" id="KW-0679">Respiratory chain</keyword>
<geneLocation type="mitochondrion" evidence="16"/>
<organism evidence="16">
    <name type="scientific">Hydroscapha granulum</name>
    <name type="common">Skiff beetle</name>
    <name type="synonym">Limnebius granulum</name>
    <dbReference type="NCBI Taxonomy" id="426698"/>
    <lineage>
        <taxon>Eukaryota</taxon>
        <taxon>Metazoa</taxon>
        <taxon>Ecdysozoa</taxon>
        <taxon>Arthropoda</taxon>
        <taxon>Hexapoda</taxon>
        <taxon>Insecta</taxon>
        <taxon>Pterygota</taxon>
        <taxon>Neoptera</taxon>
        <taxon>Endopterygota</taxon>
        <taxon>Coleoptera</taxon>
        <taxon>Myxophaga</taxon>
        <taxon>Hydroscaphidae</taxon>
        <taxon>Hydroscapha</taxon>
    </lineage>
</organism>
<dbReference type="GO" id="GO:0031966">
    <property type="term" value="C:mitochondrial membrane"/>
    <property type="evidence" value="ECO:0007669"/>
    <property type="project" value="UniProtKB-SubCell"/>
</dbReference>
<sequence length="174" mass="20431">MYFFIMMMIILTSIMFSLMNHPMSMGFILLIQTILISLITGFLSYSFWFSYILLLILVGGMLVLFIYMTSLASNEMFKFSSKMFIFIMMYSIIMMMIYLFIDKSSLQIILKTSEMKNFNDIIMNLIFENSNSLMKIYNTPINFITLMLINYLFLTLIAVVKITNINMGPLRKKN</sequence>
<evidence type="ECO:0000313" key="16">
    <source>
        <dbReference type="EMBL" id="CAM35441.1"/>
    </source>
</evidence>
<comment type="similarity">
    <text evidence="2 15">Belongs to the complex I subunit 6 family.</text>
</comment>
<keyword evidence="15" id="KW-0830">Ubiquinone</keyword>